<dbReference type="EMBL" id="JPHZ01000007">
    <property type="protein sequence ID" value="KLT91506.1"/>
    <property type="molecule type" value="Genomic_DNA"/>
</dbReference>
<protein>
    <recommendedName>
        <fullName evidence="3">Cyclopropane-fatty-acyl-phospholipid synthase</fullName>
    </recommendedName>
</protein>
<proteinExistence type="predicted"/>
<dbReference type="AlphaFoldDB" id="A0A0J1AAF9"/>
<dbReference type="Gene3D" id="3.40.50.150">
    <property type="entry name" value="Vaccinia Virus protein VP39"/>
    <property type="match status" value="1"/>
</dbReference>
<sequence length="41" mass="4833">MALGFDENFIRMWDFYLCYCEGGFKEGVISNVHLLFESTSY</sequence>
<evidence type="ECO:0000313" key="1">
    <source>
        <dbReference type="EMBL" id="KLT91506.1"/>
    </source>
</evidence>
<dbReference type="Proteomes" id="UP000036122">
    <property type="component" value="Unassembled WGS sequence"/>
</dbReference>
<name>A0A0J1AAF9_ACIBA</name>
<comment type="caution">
    <text evidence="1">The sequence shown here is derived from an EMBL/GenBank/DDBJ whole genome shotgun (WGS) entry which is preliminary data.</text>
</comment>
<gene>
    <name evidence="1" type="ORF">T630_2495</name>
</gene>
<organism evidence="1 2">
    <name type="scientific">Acinetobacter baumannii MRSN 3527</name>
    <dbReference type="NCBI Taxonomy" id="1409923"/>
    <lineage>
        <taxon>Bacteria</taxon>
        <taxon>Pseudomonadati</taxon>
        <taxon>Pseudomonadota</taxon>
        <taxon>Gammaproteobacteria</taxon>
        <taxon>Moraxellales</taxon>
        <taxon>Moraxellaceae</taxon>
        <taxon>Acinetobacter</taxon>
        <taxon>Acinetobacter calcoaceticus/baumannii complex</taxon>
    </lineage>
</organism>
<accession>A0A0J1AAF9</accession>
<reference evidence="1 2" key="1">
    <citation type="submission" date="2014-07" db="EMBL/GenBank/DDBJ databases">
        <authorList>
            <person name="Harkins D.M."/>
            <person name="Lesho E."/>
            <person name="Waterman P.E."/>
            <person name="Chan A."/>
            <person name="Fouts D.E."/>
        </authorList>
    </citation>
    <scope>NUCLEOTIDE SEQUENCE [LARGE SCALE GENOMIC DNA]</scope>
    <source>
        <strain evidence="1 2">MRSN 3527</strain>
    </source>
</reference>
<evidence type="ECO:0000313" key="2">
    <source>
        <dbReference type="Proteomes" id="UP000036122"/>
    </source>
</evidence>
<dbReference type="PATRIC" id="fig|1409923.3.peg.655"/>
<dbReference type="InterPro" id="IPR029063">
    <property type="entry name" value="SAM-dependent_MTases_sf"/>
</dbReference>
<evidence type="ECO:0008006" key="3">
    <source>
        <dbReference type="Google" id="ProtNLM"/>
    </source>
</evidence>